<evidence type="ECO:0000256" key="1">
    <source>
        <dbReference type="SAM" id="MobiDB-lite"/>
    </source>
</evidence>
<protein>
    <submittedName>
        <fullName evidence="2">Uncharacterized protein</fullName>
    </submittedName>
</protein>
<sequence>MGLGEMRQVVDHGRKPEGELAWSQHPSVPSEQCHSKARTSVLNLNTEKGSNSAIKSPATTSCKLKHFG</sequence>
<feature type="compositionally biased region" description="Polar residues" evidence="1">
    <location>
        <begin position="24"/>
        <end position="62"/>
    </location>
</feature>
<proteinExistence type="predicted"/>
<organism evidence="2 3">
    <name type="scientific">Patagioenas fasciata monilis</name>
    <dbReference type="NCBI Taxonomy" id="372326"/>
    <lineage>
        <taxon>Eukaryota</taxon>
        <taxon>Metazoa</taxon>
        <taxon>Chordata</taxon>
        <taxon>Craniata</taxon>
        <taxon>Vertebrata</taxon>
        <taxon>Euteleostomi</taxon>
        <taxon>Archelosauria</taxon>
        <taxon>Archosauria</taxon>
        <taxon>Dinosauria</taxon>
        <taxon>Saurischia</taxon>
        <taxon>Theropoda</taxon>
        <taxon>Coelurosauria</taxon>
        <taxon>Aves</taxon>
        <taxon>Neognathae</taxon>
        <taxon>Neoaves</taxon>
        <taxon>Columbimorphae</taxon>
        <taxon>Columbiformes</taxon>
        <taxon>Columbidae</taxon>
        <taxon>Patagioenas</taxon>
    </lineage>
</organism>
<dbReference type="AlphaFoldDB" id="A0A1V4IG59"/>
<dbReference type="Proteomes" id="UP000190648">
    <property type="component" value="Unassembled WGS sequence"/>
</dbReference>
<evidence type="ECO:0000313" key="2">
    <source>
        <dbReference type="EMBL" id="OPJ58899.1"/>
    </source>
</evidence>
<feature type="compositionally biased region" description="Basic and acidic residues" evidence="1">
    <location>
        <begin position="8"/>
        <end position="18"/>
    </location>
</feature>
<comment type="caution">
    <text evidence="2">The sequence shown here is derived from an EMBL/GenBank/DDBJ whole genome shotgun (WGS) entry which is preliminary data.</text>
</comment>
<gene>
    <name evidence="2" type="ORF">AV530_000635</name>
</gene>
<name>A0A1V4IG59_PATFA</name>
<keyword evidence="3" id="KW-1185">Reference proteome</keyword>
<accession>A0A1V4IG59</accession>
<feature type="region of interest" description="Disordered" evidence="1">
    <location>
        <begin position="1"/>
        <end position="68"/>
    </location>
</feature>
<reference evidence="2 3" key="1">
    <citation type="submission" date="2016-02" db="EMBL/GenBank/DDBJ databases">
        <title>Band-tailed pigeon sequencing and assembly.</title>
        <authorList>
            <person name="Soares A.E."/>
            <person name="Novak B.J."/>
            <person name="Rice E.S."/>
            <person name="O'Connell B."/>
            <person name="Chang D."/>
            <person name="Weber S."/>
            <person name="Shapiro B."/>
        </authorList>
    </citation>
    <scope>NUCLEOTIDE SEQUENCE [LARGE SCALE GENOMIC DNA]</scope>
    <source>
        <strain evidence="2">BTP2013</strain>
        <tissue evidence="2">Blood</tissue>
    </source>
</reference>
<dbReference type="EMBL" id="LSYS01009753">
    <property type="protein sequence ID" value="OPJ58899.1"/>
    <property type="molecule type" value="Genomic_DNA"/>
</dbReference>
<evidence type="ECO:0000313" key="3">
    <source>
        <dbReference type="Proteomes" id="UP000190648"/>
    </source>
</evidence>